<feature type="region of interest" description="Disordered" evidence="1">
    <location>
        <begin position="681"/>
        <end position="714"/>
    </location>
</feature>
<dbReference type="AlphaFoldDB" id="A0A388LGV0"/>
<feature type="compositionally biased region" description="Basic and acidic residues" evidence="1">
    <location>
        <begin position="339"/>
        <end position="352"/>
    </location>
</feature>
<feature type="compositionally biased region" description="Gly residues" evidence="1">
    <location>
        <begin position="38"/>
        <end position="69"/>
    </location>
</feature>
<evidence type="ECO:0000313" key="3">
    <source>
        <dbReference type="Proteomes" id="UP000265515"/>
    </source>
</evidence>
<dbReference type="EMBL" id="BFEA01000378">
    <property type="protein sequence ID" value="GBG81554.1"/>
    <property type="molecule type" value="Genomic_DNA"/>
</dbReference>
<feature type="compositionally biased region" description="Acidic residues" evidence="1">
    <location>
        <begin position="327"/>
        <end position="338"/>
    </location>
</feature>
<feature type="compositionally biased region" description="Basic and acidic residues" evidence="1">
    <location>
        <begin position="695"/>
        <end position="708"/>
    </location>
</feature>
<comment type="caution">
    <text evidence="2">The sequence shown here is derived from an EMBL/GenBank/DDBJ whole genome shotgun (WGS) entry which is preliminary data.</text>
</comment>
<feature type="region of interest" description="Disordered" evidence="1">
    <location>
        <begin position="547"/>
        <end position="572"/>
    </location>
</feature>
<dbReference type="Gramene" id="GBG81554">
    <property type="protein sequence ID" value="GBG81554"/>
    <property type="gene ID" value="CBR_g32544"/>
</dbReference>
<sequence length="1113" mass="124680">MVPYAGPQASMPPPSYPAAQAQPMAPPLSPTPSSQGSVAGGGNQGQGNQGNGGRGGGRGRGRNGGGRGGQWDNQGYQGQGNQGSQGSGRSCFDWRTAICQHCDKQGHTIRFCNTRREDEKAGLIYSNMDGDIYDQFGEYIDRKVPGGVRAEARKRIATRQAPPARLRLWQEKDDPPIRVEEVESGEEVTRTLHAGVIKEEPIVVDSEEENENDKVGPTSILLGKMEDLWGKMGRYQQKLVDICEEVKGWRVGIPKVFLHESGPESMPKRPGVATVGLGSQSGMMVKPPTAQGRMAQAARTRGQAKVSASQGPSRKEPELEKRKEAVEVEDEEEEDEQDERLRQEEDQRAEQRAKKRGAQGEAERVLCDAAPRKKKYVVRKEKAVETTPPVDGFLDQEEDIPLHINEWSLRVPNCVGHPIWIAPRGYEQKAELVLKPFEEKDAWGDRDAQWMMKLALAGMHSLVEEVITIEEGQDQVEKHEELMGGMYLLVNTLLQGNFDQISSLNPAENEDVVPESKDDEFEEGEIKEAFRAEEYDEIYLESDFAKTAMPRGGSGTRPPRRPFGVSEGHERHMSRHWEHTPVYDDGDIELFVDDFRGYAEHMRWTVTQMIERLRGAGRFEEPITRIRREAMTWPEVEMKMQELRPSPVGPDGRPIHLEIGNVEDFIPAFEQFTHDQRILRDEEAMSSRGGRKALARREEESIPMEKEQGAYPECGRSPVFFQRFTGAKLSGSPQHAREEVAPSGGSLQELEAHLDISQWREPLTSEGRGEPAEEVPREEVHEPERETRQSAERGRVMEEVIEVEEDTPPQLHAAKLGPEILPKIAREEEEEPRLEEILSPPPKAILPPGVRMEMEQERTGWRVLWPAWQGVGAPERAGLGTSRMADEYLDRKIRFLAKTSFNRYLMLEDDLAEKKIKEASHEVRLDAVEAEVRQLRALVASQAAIIQDLRRQPRDEADRTEREESAEVVDRAVSSRHGTQKESVLGLSMQPPAVGLPQEPPTGNVILESEEAKAKREAEKEAFEFRVPTELATLPTTVVEPMTVAMPLSIEGGKQTASSESIQGSGEGFMDVLREAVDTMQEEASLFSPEQRVEEPDCDGGRHRGQATEVGYT</sequence>
<feature type="region of interest" description="Disordered" evidence="1">
    <location>
        <begin position="262"/>
        <end position="365"/>
    </location>
</feature>
<gene>
    <name evidence="2" type="ORF">CBR_g32544</name>
</gene>
<reference evidence="2 3" key="1">
    <citation type="journal article" date="2018" name="Cell">
        <title>The Chara Genome: Secondary Complexity and Implications for Plant Terrestrialization.</title>
        <authorList>
            <person name="Nishiyama T."/>
            <person name="Sakayama H."/>
            <person name="Vries J.D."/>
            <person name="Buschmann H."/>
            <person name="Saint-Marcoux D."/>
            <person name="Ullrich K.K."/>
            <person name="Haas F.B."/>
            <person name="Vanderstraeten L."/>
            <person name="Becker D."/>
            <person name="Lang D."/>
            <person name="Vosolsobe S."/>
            <person name="Rombauts S."/>
            <person name="Wilhelmsson P.K.I."/>
            <person name="Janitza P."/>
            <person name="Kern R."/>
            <person name="Heyl A."/>
            <person name="Rumpler F."/>
            <person name="Villalobos L.I.A.C."/>
            <person name="Clay J.M."/>
            <person name="Skokan R."/>
            <person name="Toyoda A."/>
            <person name="Suzuki Y."/>
            <person name="Kagoshima H."/>
            <person name="Schijlen E."/>
            <person name="Tajeshwar N."/>
            <person name="Catarino B."/>
            <person name="Hetherington A.J."/>
            <person name="Saltykova A."/>
            <person name="Bonnot C."/>
            <person name="Breuninger H."/>
            <person name="Symeonidi A."/>
            <person name="Radhakrishnan G.V."/>
            <person name="Van Nieuwerburgh F."/>
            <person name="Deforce D."/>
            <person name="Chang C."/>
            <person name="Karol K.G."/>
            <person name="Hedrich R."/>
            <person name="Ulvskov P."/>
            <person name="Glockner G."/>
            <person name="Delwiche C.F."/>
            <person name="Petrasek J."/>
            <person name="Van de Peer Y."/>
            <person name="Friml J."/>
            <person name="Beilby M."/>
            <person name="Dolan L."/>
            <person name="Kohara Y."/>
            <person name="Sugano S."/>
            <person name="Fujiyama A."/>
            <person name="Delaux P.-M."/>
            <person name="Quint M."/>
            <person name="TheiBen G."/>
            <person name="Hagemann M."/>
            <person name="Harholt J."/>
            <person name="Dunand C."/>
            <person name="Zachgo S."/>
            <person name="Langdale J."/>
            <person name="Maumus F."/>
            <person name="Straeten D.V.D."/>
            <person name="Gould S.B."/>
            <person name="Rensing S.A."/>
        </authorList>
    </citation>
    <scope>NUCLEOTIDE SEQUENCE [LARGE SCALE GENOMIC DNA]</scope>
    <source>
        <strain evidence="2 3">S276</strain>
    </source>
</reference>
<keyword evidence="3" id="KW-1185">Reference proteome</keyword>
<feature type="compositionally biased region" description="Basic and acidic residues" evidence="1">
    <location>
        <begin position="313"/>
        <end position="326"/>
    </location>
</feature>
<feature type="region of interest" description="Disordered" evidence="1">
    <location>
        <begin position="760"/>
        <end position="792"/>
    </location>
</feature>
<accession>A0A388LGV0</accession>
<feature type="compositionally biased region" description="Basic and acidic residues" evidence="1">
    <location>
        <begin position="951"/>
        <end position="970"/>
    </location>
</feature>
<organism evidence="2 3">
    <name type="scientific">Chara braunii</name>
    <name type="common">Braun's stonewort</name>
    <dbReference type="NCBI Taxonomy" id="69332"/>
    <lineage>
        <taxon>Eukaryota</taxon>
        <taxon>Viridiplantae</taxon>
        <taxon>Streptophyta</taxon>
        <taxon>Charophyceae</taxon>
        <taxon>Charales</taxon>
        <taxon>Characeae</taxon>
        <taxon>Chara</taxon>
    </lineage>
</organism>
<proteinExistence type="predicted"/>
<feature type="compositionally biased region" description="Basic and acidic residues" evidence="1">
    <location>
        <begin position="1091"/>
        <end position="1102"/>
    </location>
</feature>
<evidence type="ECO:0000256" key="1">
    <source>
        <dbReference type="SAM" id="MobiDB-lite"/>
    </source>
</evidence>
<feature type="region of interest" description="Disordered" evidence="1">
    <location>
        <begin position="951"/>
        <end position="981"/>
    </location>
</feature>
<feature type="region of interest" description="Disordered" evidence="1">
    <location>
        <begin position="1082"/>
        <end position="1113"/>
    </location>
</feature>
<dbReference type="Proteomes" id="UP000265515">
    <property type="component" value="Unassembled WGS sequence"/>
</dbReference>
<feature type="region of interest" description="Disordered" evidence="1">
    <location>
        <begin position="1"/>
        <end position="89"/>
    </location>
</feature>
<feature type="compositionally biased region" description="Gly residues" evidence="1">
    <location>
        <begin position="77"/>
        <end position="86"/>
    </location>
</feature>
<name>A0A388LGV0_CHABU</name>
<feature type="compositionally biased region" description="Basic and acidic residues" evidence="1">
    <location>
        <begin position="767"/>
        <end position="792"/>
    </location>
</feature>
<evidence type="ECO:0000313" key="2">
    <source>
        <dbReference type="EMBL" id="GBG81554.1"/>
    </source>
</evidence>
<protein>
    <submittedName>
        <fullName evidence="2">Uncharacterized protein</fullName>
    </submittedName>
</protein>